<dbReference type="Proteomes" id="UP000299102">
    <property type="component" value="Unassembled WGS sequence"/>
</dbReference>
<dbReference type="PANTHER" id="PTHR21505">
    <property type="entry name" value="MADF DOMAIN-CONTAINING PROTEIN-RELATED"/>
    <property type="match status" value="1"/>
</dbReference>
<reference evidence="3 4" key="1">
    <citation type="journal article" date="2019" name="Commun. Biol.">
        <title>The bagworm genome reveals a unique fibroin gene that provides high tensile strength.</title>
        <authorList>
            <person name="Kono N."/>
            <person name="Nakamura H."/>
            <person name="Ohtoshi R."/>
            <person name="Tomita M."/>
            <person name="Numata K."/>
            <person name="Arakawa K."/>
        </authorList>
    </citation>
    <scope>NUCLEOTIDE SEQUENCE [LARGE SCALE GENOMIC DNA]</scope>
</reference>
<dbReference type="PROSITE" id="PS51029">
    <property type="entry name" value="MADF"/>
    <property type="match status" value="1"/>
</dbReference>
<sequence length="334" mass="37927">MQWHKKKTLYFIEKYREEEVLWNIAHPEHYNKLKKEDAWNRLASLLDSERQTCADEVYHSTWFAYKAMIFLLDRITPRATTDDCCYFVKNSSIRYSSLTSNVYIQKVIFRLNHCQQYDAKETLLREREGASEQPPDDCPPPANKSDNECPPPANKSDNECPPPANKSNNDCPPPSKKRKKAVAPSPEEIMASTHGLSLVEDYAFDVNGAMSGMLRALCLDDDPRRDTAYHMQVQLAAVMVPSGRDAVPFVGTKLGKIVRSLPKTTRGLDGITCKIVKHVWKAAQMKFVRLYDKCVTKGFLDYGILVACLSYLRVMAAGDRSKSLPPAYLALRPR</sequence>
<evidence type="ECO:0000313" key="4">
    <source>
        <dbReference type="Proteomes" id="UP000299102"/>
    </source>
</evidence>
<keyword evidence="4" id="KW-1185">Reference proteome</keyword>
<name>A0A4C1Z467_EUMVA</name>
<gene>
    <name evidence="3" type="ORF">EVAR_63061_1</name>
</gene>
<accession>A0A4C1Z467</accession>
<dbReference type="InterPro" id="IPR006578">
    <property type="entry name" value="MADF-dom"/>
</dbReference>
<feature type="region of interest" description="Disordered" evidence="1">
    <location>
        <begin position="126"/>
        <end position="187"/>
    </location>
</feature>
<dbReference type="OrthoDB" id="7466641at2759"/>
<dbReference type="STRING" id="151549.A0A4C1Z467"/>
<feature type="domain" description="MADF" evidence="2">
    <location>
        <begin position="10"/>
        <end position="109"/>
    </location>
</feature>
<comment type="caution">
    <text evidence="3">The sequence shown here is derived from an EMBL/GenBank/DDBJ whole genome shotgun (WGS) entry which is preliminary data.</text>
</comment>
<organism evidence="3 4">
    <name type="scientific">Eumeta variegata</name>
    <name type="common">Bagworm moth</name>
    <name type="synonym">Eumeta japonica</name>
    <dbReference type="NCBI Taxonomy" id="151549"/>
    <lineage>
        <taxon>Eukaryota</taxon>
        <taxon>Metazoa</taxon>
        <taxon>Ecdysozoa</taxon>
        <taxon>Arthropoda</taxon>
        <taxon>Hexapoda</taxon>
        <taxon>Insecta</taxon>
        <taxon>Pterygota</taxon>
        <taxon>Neoptera</taxon>
        <taxon>Endopterygota</taxon>
        <taxon>Lepidoptera</taxon>
        <taxon>Glossata</taxon>
        <taxon>Ditrysia</taxon>
        <taxon>Tineoidea</taxon>
        <taxon>Psychidae</taxon>
        <taxon>Oiketicinae</taxon>
        <taxon>Eumeta</taxon>
    </lineage>
</organism>
<evidence type="ECO:0000259" key="2">
    <source>
        <dbReference type="PROSITE" id="PS51029"/>
    </source>
</evidence>
<protein>
    <recommendedName>
        <fullName evidence="2">MADF domain-containing protein</fullName>
    </recommendedName>
</protein>
<evidence type="ECO:0000256" key="1">
    <source>
        <dbReference type="SAM" id="MobiDB-lite"/>
    </source>
</evidence>
<evidence type="ECO:0000313" key="3">
    <source>
        <dbReference type="EMBL" id="GBP83396.1"/>
    </source>
</evidence>
<dbReference type="EMBL" id="BGZK01001619">
    <property type="protein sequence ID" value="GBP83396.1"/>
    <property type="molecule type" value="Genomic_DNA"/>
</dbReference>
<proteinExistence type="predicted"/>
<dbReference type="AlphaFoldDB" id="A0A4C1Z467"/>
<dbReference type="PANTHER" id="PTHR21505:SF12">
    <property type="entry name" value="MADF DOMAIN-CONTAINING PROTEIN-RELATED"/>
    <property type="match status" value="1"/>
</dbReference>
<dbReference type="Pfam" id="PF10545">
    <property type="entry name" value="MADF_DNA_bdg"/>
    <property type="match status" value="1"/>
</dbReference>